<feature type="non-terminal residue" evidence="17">
    <location>
        <position position="1"/>
    </location>
</feature>
<keyword evidence="3" id="KW-0254">Endocytosis</keyword>
<feature type="disulfide bond" evidence="11">
    <location>
        <begin position="188"/>
        <end position="206"/>
    </location>
</feature>
<evidence type="ECO:0000313" key="17">
    <source>
        <dbReference type="EMBL" id="MEQ2286535.1"/>
    </source>
</evidence>
<dbReference type="Proteomes" id="UP001469553">
    <property type="component" value="Unassembled WGS sequence"/>
</dbReference>
<feature type="disulfide bond" evidence="11">
    <location>
        <begin position="74"/>
        <end position="89"/>
    </location>
</feature>
<feature type="domain" description="EGF-like calcium-binding" evidence="15">
    <location>
        <begin position="219"/>
        <end position="258"/>
    </location>
</feature>
<dbReference type="SMART" id="SM00135">
    <property type="entry name" value="LY"/>
    <property type="match status" value="5"/>
</dbReference>
<dbReference type="InterPro" id="IPR002172">
    <property type="entry name" value="LDrepeatLR_classA_rpt"/>
</dbReference>
<keyword evidence="18" id="KW-1185">Reference proteome</keyword>
<keyword evidence="4 14" id="KW-0812">Transmembrane</keyword>
<dbReference type="SUPFAM" id="SSF57196">
    <property type="entry name" value="EGF/Laminin"/>
    <property type="match status" value="2"/>
</dbReference>
<feature type="repeat" description="LDL-receptor class B" evidence="12">
    <location>
        <begin position="430"/>
        <end position="473"/>
    </location>
</feature>
<dbReference type="SMART" id="SM00181">
    <property type="entry name" value="EGF"/>
    <property type="match status" value="3"/>
</dbReference>
<gene>
    <name evidence="17" type="ORF">AMECASPLE_003387</name>
</gene>
<evidence type="ECO:0000259" key="15">
    <source>
        <dbReference type="SMART" id="SM00179"/>
    </source>
</evidence>
<dbReference type="SUPFAM" id="SSF63825">
    <property type="entry name" value="YWTD domain"/>
    <property type="match status" value="1"/>
</dbReference>
<feature type="disulfide bond" evidence="11">
    <location>
        <begin position="94"/>
        <end position="106"/>
    </location>
</feature>
<feature type="domain" description="EGF-like calcium-binding" evidence="15">
    <location>
        <begin position="259"/>
        <end position="298"/>
    </location>
</feature>
<name>A0ABV0XYZ4_9TELE</name>
<dbReference type="Gene3D" id="2.10.25.10">
    <property type="entry name" value="Laminin"/>
    <property type="match status" value="2"/>
</dbReference>
<feature type="region of interest" description="Disordered" evidence="13">
    <location>
        <begin position="591"/>
        <end position="611"/>
    </location>
</feature>
<dbReference type="InterPro" id="IPR011042">
    <property type="entry name" value="6-blade_b-propeller_TolB-like"/>
</dbReference>
<evidence type="ECO:0008006" key="19">
    <source>
        <dbReference type="Google" id="ProtNLM"/>
    </source>
</evidence>
<dbReference type="InterPro" id="IPR000742">
    <property type="entry name" value="EGF"/>
</dbReference>
<evidence type="ECO:0000259" key="16">
    <source>
        <dbReference type="SMART" id="SM00181"/>
    </source>
</evidence>
<evidence type="ECO:0000256" key="5">
    <source>
        <dbReference type="ARBA" id="ARBA00022737"/>
    </source>
</evidence>
<feature type="disulfide bond" evidence="11">
    <location>
        <begin position="101"/>
        <end position="119"/>
    </location>
</feature>
<feature type="transmembrane region" description="Helical" evidence="14">
    <location>
        <begin position="621"/>
        <end position="643"/>
    </location>
</feature>
<comment type="caution">
    <text evidence="17">The sequence shown here is derived from an EMBL/GenBank/DDBJ whole genome shotgun (WGS) entry which is preliminary data.</text>
</comment>
<dbReference type="InterPro" id="IPR051221">
    <property type="entry name" value="LDLR-related"/>
</dbReference>
<dbReference type="Pfam" id="PF00057">
    <property type="entry name" value="Ldl_recept_a"/>
    <property type="match status" value="4"/>
</dbReference>
<dbReference type="Pfam" id="PF14670">
    <property type="entry name" value="FXa_inhibition"/>
    <property type="match status" value="1"/>
</dbReference>
<protein>
    <recommendedName>
        <fullName evidence="19">Very low-density lipoprotein receptor</fullName>
    </recommendedName>
</protein>
<dbReference type="PROSITE" id="PS51120">
    <property type="entry name" value="LDLRB"/>
    <property type="match status" value="3"/>
</dbReference>
<evidence type="ECO:0000256" key="7">
    <source>
        <dbReference type="ARBA" id="ARBA00023136"/>
    </source>
</evidence>
<dbReference type="InterPro" id="IPR000033">
    <property type="entry name" value="LDLR_classB_rpt"/>
</dbReference>
<dbReference type="PRINTS" id="PR00261">
    <property type="entry name" value="LDLRECEPTOR"/>
</dbReference>
<evidence type="ECO:0000256" key="13">
    <source>
        <dbReference type="SAM" id="MobiDB-lite"/>
    </source>
</evidence>
<dbReference type="PROSITE" id="PS01209">
    <property type="entry name" value="LDLRA_1"/>
    <property type="match status" value="1"/>
</dbReference>
<dbReference type="SUPFAM" id="SSF57424">
    <property type="entry name" value="LDL receptor-like module"/>
    <property type="match status" value="4"/>
</dbReference>
<proteinExistence type="predicted"/>
<feature type="disulfide bond" evidence="11">
    <location>
        <begin position="200"/>
        <end position="215"/>
    </location>
</feature>
<dbReference type="CDD" id="cd00112">
    <property type="entry name" value="LDLa"/>
    <property type="match status" value="4"/>
</dbReference>
<feature type="domain" description="EGF-like" evidence="16">
    <location>
        <begin position="262"/>
        <end position="298"/>
    </location>
</feature>
<evidence type="ECO:0000256" key="6">
    <source>
        <dbReference type="ARBA" id="ARBA00022989"/>
    </source>
</evidence>
<keyword evidence="6 14" id="KW-1133">Transmembrane helix</keyword>
<dbReference type="Pfam" id="PF00058">
    <property type="entry name" value="Ldl_recept_b"/>
    <property type="match status" value="1"/>
</dbReference>
<evidence type="ECO:0000313" key="18">
    <source>
        <dbReference type="Proteomes" id="UP001469553"/>
    </source>
</evidence>
<evidence type="ECO:0000256" key="8">
    <source>
        <dbReference type="ARBA" id="ARBA00023157"/>
    </source>
</evidence>
<feature type="repeat" description="LDL-receptor class B" evidence="12">
    <location>
        <begin position="474"/>
        <end position="518"/>
    </location>
</feature>
<evidence type="ECO:0000256" key="2">
    <source>
        <dbReference type="ARBA" id="ARBA00022536"/>
    </source>
</evidence>
<keyword evidence="5" id="KW-0677">Repeat</keyword>
<dbReference type="InterPro" id="IPR023415">
    <property type="entry name" value="LDLR_class-A_CS"/>
</dbReference>
<dbReference type="PROSITE" id="PS50068">
    <property type="entry name" value="LDLRA_2"/>
    <property type="match status" value="4"/>
</dbReference>
<organism evidence="17 18">
    <name type="scientific">Ameca splendens</name>
    <dbReference type="NCBI Taxonomy" id="208324"/>
    <lineage>
        <taxon>Eukaryota</taxon>
        <taxon>Metazoa</taxon>
        <taxon>Chordata</taxon>
        <taxon>Craniata</taxon>
        <taxon>Vertebrata</taxon>
        <taxon>Euteleostomi</taxon>
        <taxon>Actinopterygii</taxon>
        <taxon>Neopterygii</taxon>
        <taxon>Teleostei</taxon>
        <taxon>Neoteleostei</taxon>
        <taxon>Acanthomorphata</taxon>
        <taxon>Ovalentaria</taxon>
        <taxon>Atherinomorphae</taxon>
        <taxon>Cyprinodontiformes</taxon>
        <taxon>Goodeidae</taxon>
        <taxon>Ameca</taxon>
    </lineage>
</organism>
<feature type="disulfide bond" evidence="11">
    <location>
        <begin position="62"/>
        <end position="80"/>
    </location>
</feature>
<dbReference type="EMBL" id="JAHRIP010018943">
    <property type="protein sequence ID" value="MEQ2286535.1"/>
    <property type="molecule type" value="Genomic_DNA"/>
</dbReference>
<feature type="domain" description="EGF-like" evidence="16">
    <location>
        <begin position="180"/>
        <end position="216"/>
    </location>
</feature>
<evidence type="ECO:0000256" key="12">
    <source>
        <dbReference type="PROSITE-ProRule" id="PRU00461"/>
    </source>
</evidence>
<keyword evidence="10" id="KW-0325">Glycoprotein</keyword>
<feature type="disulfide bond" evidence="11">
    <location>
        <begin position="181"/>
        <end position="193"/>
    </location>
</feature>
<dbReference type="Gene3D" id="2.120.10.30">
    <property type="entry name" value="TolB, C-terminal domain"/>
    <property type="match status" value="1"/>
</dbReference>
<keyword evidence="7 14" id="KW-0472">Membrane</keyword>
<evidence type="ECO:0000256" key="4">
    <source>
        <dbReference type="ARBA" id="ARBA00022692"/>
    </source>
</evidence>
<feature type="domain" description="EGF-like" evidence="16">
    <location>
        <begin position="222"/>
        <end position="258"/>
    </location>
</feature>
<dbReference type="SMART" id="SM00192">
    <property type="entry name" value="LDLa"/>
    <property type="match status" value="4"/>
</dbReference>
<reference evidence="17 18" key="1">
    <citation type="submission" date="2021-06" db="EMBL/GenBank/DDBJ databases">
        <authorList>
            <person name="Palmer J.M."/>
        </authorList>
    </citation>
    <scope>NUCLEOTIDE SEQUENCE [LARGE SCALE GENOMIC DNA]</scope>
    <source>
        <strain evidence="17 18">AS_MEX2019</strain>
        <tissue evidence="17">Muscle</tissue>
    </source>
</reference>
<evidence type="ECO:0000256" key="9">
    <source>
        <dbReference type="ARBA" id="ARBA00023170"/>
    </source>
</evidence>
<comment type="subcellular location">
    <subcellularLocation>
        <location evidence="1">Membrane</location>
        <topology evidence="1">Single-pass membrane protein</topology>
    </subcellularLocation>
</comment>
<dbReference type="PANTHER" id="PTHR22722">
    <property type="entry name" value="LOW-DENSITY LIPOPROTEIN RECEPTOR-RELATED PROTEIN 2-RELATED"/>
    <property type="match status" value="1"/>
</dbReference>
<accession>A0ABV0XYZ4</accession>
<evidence type="ECO:0000256" key="1">
    <source>
        <dbReference type="ARBA" id="ARBA00004167"/>
    </source>
</evidence>
<dbReference type="InterPro" id="IPR001881">
    <property type="entry name" value="EGF-like_Ca-bd_dom"/>
</dbReference>
<feature type="disulfide bond" evidence="11">
    <location>
        <begin position="113"/>
        <end position="128"/>
    </location>
</feature>
<dbReference type="Gene3D" id="4.10.400.10">
    <property type="entry name" value="Low-density Lipoprotein Receptor"/>
    <property type="match status" value="3"/>
</dbReference>
<keyword evidence="9" id="KW-0675">Receptor</keyword>
<keyword evidence="2" id="KW-0245">EGF-like domain</keyword>
<comment type="caution">
    <text evidence="11">Lacks conserved residue(s) required for the propagation of feature annotation.</text>
</comment>
<dbReference type="Gene3D" id="2.40.128.620">
    <property type="match status" value="1"/>
</dbReference>
<evidence type="ECO:0000256" key="11">
    <source>
        <dbReference type="PROSITE-ProRule" id="PRU00124"/>
    </source>
</evidence>
<evidence type="ECO:0000256" key="14">
    <source>
        <dbReference type="SAM" id="Phobius"/>
    </source>
</evidence>
<dbReference type="SMART" id="SM00179">
    <property type="entry name" value="EGF_CA"/>
    <property type="match status" value="2"/>
</dbReference>
<sequence length="699" mass="76667">VIRATALASYFRAARLIAAEDASSMGHLGRLVLLLAPHFWLHIRGAAAHSLPACNQQLEFRCNDGSCVSRLNACDGHIHCADGSDEHHCGHRRCGKDEFTCRSRRCLSTNLLCNAVDDCGDGSDEVSCHNCTAGTFSCGPTEACLLANKICDGRNDCKDGRDEARVLCGSVQASPQSSSACAASEFQCGDGECIRHAWRCDHSPDCPDGSDEENCDISDQDECQDNNGGCSHYCLDMPIGFLCRCPDDMKLVEDSRCEEVDVCLESDLCDQLCIRRNGSLTCECQEGYHMDPLTRECKAKGNEAQLVFSSSKGIHVKNLINTEYKVLVPHLPGPGPVAILASNHTVYWAQQGRGSIYRTSAAENPKEAVLVLKVQGLVSGLAVDWIHQLLYWTSVEAGSINAALLDGSLQRQLITGLDRPSAVAVDPLQGFLFWAQCGNTPKIERANQDGHDRMALVTALIRQPVALSLDMPRRLLYWFDQGMRSISRINVEGQHRKIVVESNGYLDRMFGFTVFEGFLYWGDEATHSICRANKHNGRNLQVLMSNITLSGDMVIVHSVLQPKGASACGRPQTVCQHKCVVDLMSERSQFNCDSQQTTPNKPQIPSISRSVPPSTLSDSTFAGILCLIIFLSMLLVGMASWWWREELRPSRSFTLQSLSLKESQNPLITQGPPADPNTTLVKETLIRLDLDCVAAPTVS</sequence>
<dbReference type="InterPro" id="IPR036055">
    <property type="entry name" value="LDL_receptor-like_sf"/>
</dbReference>
<feature type="repeat" description="LDL-receptor class B" evidence="12">
    <location>
        <begin position="388"/>
        <end position="429"/>
    </location>
</feature>
<evidence type="ECO:0000256" key="10">
    <source>
        <dbReference type="ARBA" id="ARBA00023180"/>
    </source>
</evidence>
<keyword evidence="8 11" id="KW-1015">Disulfide bond</keyword>
<evidence type="ECO:0000256" key="3">
    <source>
        <dbReference type="ARBA" id="ARBA00022583"/>
    </source>
</evidence>